<feature type="domain" description="Reverse transcriptase" evidence="2">
    <location>
        <begin position="750"/>
        <end position="1019"/>
    </location>
</feature>
<dbReference type="SUPFAM" id="SSF53098">
    <property type="entry name" value="Ribonuclease H-like"/>
    <property type="match status" value="1"/>
</dbReference>
<reference evidence="4 5" key="1">
    <citation type="journal article" date="2019" name="Commun. Biol.">
        <title>The bagworm genome reveals a unique fibroin gene that provides high tensile strength.</title>
        <authorList>
            <person name="Kono N."/>
            <person name="Nakamura H."/>
            <person name="Ohtoshi R."/>
            <person name="Tomita M."/>
            <person name="Numata K."/>
            <person name="Arakawa K."/>
        </authorList>
    </citation>
    <scope>NUCLEOTIDE SEQUENCE [LARGE SCALE GENOMIC DNA]</scope>
</reference>
<comment type="caution">
    <text evidence="4">The sequence shown here is derived from an EMBL/GenBank/DDBJ whole genome shotgun (WGS) entry which is preliminary data.</text>
</comment>
<dbReference type="OrthoDB" id="411871at2759"/>
<dbReference type="Pfam" id="PF14529">
    <property type="entry name" value="Exo_endo_phos_2"/>
    <property type="match status" value="1"/>
</dbReference>
<dbReference type="Proteomes" id="UP000299102">
    <property type="component" value="Unassembled WGS sequence"/>
</dbReference>
<dbReference type="SUPFAM" id="SSF56219">
    <property type="entry name" value="DNase I-like"/>
    <property type="match status" value="1"/>
</dbReference>
<evidence type="ECO:0000313" key="5">
    <source>
        <dbReference type="Proteomes" id="UP000299102"/>
    </source>
</evidence>
<feature type="domain" description="RNase H type-1" evidence="3">
    <location>
        <begin position="1161"/>
        <end position="1293"/>
    </location>
</feature>
<dbReference type="Pfam" id="PF00075">
    <property type="entry name" value="RNase_H"/>
    <property type="match status" value="1"/>
</dbReference>
<dbReference type="PROSITE" id="PS50878">
    <property type="entry name" value="RT_POL"/>
    <property type="match status" value="1"/>
</dbReference>
<proteinExistence type="predicted"/>
<dbReference type="EMBL" id="BGZK01002912">
    <property type="protein sequence ID" value="GBP97309.1"/>
    <property type="molecule type" value="Genomic_DNA"/>
</dbReference>
<dbReference type="CDD" id="cd01650">
    <property type="entry name" value="RT_nLTR_like"/>
    <property type="match status" value="1"/>
</dbReference>
<feature type="compositionally biased region" description="Low complexity" evidence="1">
    <location>
        <begin position="27"/>
        <end position="37"/>
    </location>
</feature>
<evidence type="ECO:0000259" key="3">
    <source>
        <dbReference type="PROSITE" id="PS50879"/>
    </source>
</evidence>
<evidence type="ECO:0000259" key="2">
    <source>
        <dbReference type="PROSITE" id="PS50878"/>
    </source>
</evidence>
<dbReference type="InterPro" id="IPR012337">
    <property type="entry name" value="RNaseH-like_sf"/>
</dbReference>
<dbReference type="InterPro" id="IPR000477">
    <property type="entry name" value="RT_dom"/>
</dbReference>
<dbReference type="InterPro" id="IPR005135">
    <property type="entry name" value="Endo/exonuclease/phosphatase"/>
</dbReference>
<dbReference type="InterPro" id="IPR002156">
    <property type="entry name" value="RNaseH_domain"/>
</dbReference>
<dbReference type="InterPro" id="IPR036691">
    <property type="entry name" value="Endo/exonu/phosph_ase_sf"/>
</dbReference>
<evidence type="ECO:0000256" key="1">
    <source>
        <dbReference type="SAM" id="MobiDB-lite"/>
    </source>
</evidence>
<accession>A0A4C2ADN1</accession>
<organism evidence="4 5">
    <name type="scientific">Eumeta variegata</name>
    <name type="common">Bagworm moth</name>
    <name type="synonym">Eumeta japonica</name>
    <dbReference type="NCBI Taxonomy" id="151549"/>
    <lineage>
        <taxon>Eukaryota</taxon>
        <taxon>Metazoa</taxon>
        <taxon>Ecdysozoa</taxon>
        <taxon>Arthropoda</taxon>
        <taxon>Hexapoda</taxon>
        <taxon>Insecta</taxon>
        <taxon>Pterygota</taxon>
        <taxon>Neoptera</taxon>
        <taxon>Endopterygota</taxon>
        <taxon>Lepidoptera</taxon>
        <taxon>Glossata</taxon>
        <taxon>Ditrysia</taxon>
        <taxon>Tineoidea</taxon>
        <taxon>Psychidae</taxon>
        <taxon>Oiketicinae</taxon>
        <taxon>Eumeta</taxon>
    </lineage>
</organism>
<dbReference type="Gene3D" id="3.30.420.10">
    <property type="entry name" value="Ribonuclease H-like superfamily/Ribonuclease H"/>
    <property type="match status" value="1"/>
</dbReference>
<dbReference type="Pfam" id="PF00078">
    <property type="entry name" value="RVT_1"/>
    <property type="match status" value="1"/>
</dbReference>
<dbReference type="SUPFAM" id="SSF56672">
    <property type="entry name" value="DNA/RNA polymerases"/>
    <property type="match status" value="1"/>
</dbReference>
<dbReference type="STRING" id="151549.A0A4C2ADN1"/>
<dbReference type="InterPro" id="IPR036397">
    <property type="entry name" value="RNaseH_sf"/>
</dbReference>
<feature type="compositionally biased region" description="Basic and acidic residues" evidence="1">
    <location>
        <begin position="669"/>
        <end position="686"/>
    </location>
</feature>
<gene>
    <name evidence="4" type="ORF">EVAR_90487_1</name>
</gene>
<protein>
    <submittedName>
        <fullName evidence="4">115 kDa protein in type-1 retrotransposable element R1DM</fullName>
    </submittedName>
</protein>
<dbReference type="PROSITE" id="PS50879">
    <property type="entry name" value="RNASE_H_1"/>
    <property type="match status" value="1"/>
</dbReference>
<evidence type="ECO:0000313" key="4">
    <source>
        <dbReference type="EMBL" id="GBP97309.1"/>
    </source>
</evidence>
<feature type="region of interest" description="Disordered" evidence="1">
    <location>
        <begin position="1"/>
        <end position="43"/>
    </location>
</feature>
<dbReference type="Gene3D" id="3.60.10.10">
    <property type="entry name" value="Endonuclease/exonuclease/phosphatase"/>
    <property type="match status" value="1"/>
</dbReference>
<dbReference type="GO" id="GO:0003676">
    <property type="term" value="F:nucleic acid binding"/>
    <property type="evidence" value="ECO:0007669"/>
    <property type="project" value="InterPro"/>
</dbReference>
<dbReference type="PANTHER" id="PTHR19446">
    <property type="entry name" value="REVERSE TRANSCRIPTASES"/>
    <property type="match status" value="1"/>
</dbReference>
<name>A0A4C2ADN1_EUMVA</name>
<dbReference type="GO" id="GO:0004523">
    <property type="term" value="F:RNA-DNA hybrid ribonuclease activity"/>
    <property type="evidence" value="ECO:0007669"/>
    <property type="project" value="InterPro"/>
</dbReference>
<dbReference type="GO" id="GO:0042575">
    <property type="term" value="C:DNA polymerase complex"/>
    <property type="evidence" value="ECO:0007669"/>
    <property type="project" value="UniProtKB-ARBA"/>
</dbReference>
<dbReference type="CDD" id="cd09276">
    <property type="entry name" value="Rnase_HI_RT_non_LTR"/>
    <property type="match status" value="1"/>
</dbReference>
<sequence>MSPAPDMWWSWSGKSEEGRGTRGRGKAGNAGANARSGKVGGDPQGCDETCAACYELRRSGGETQDGGRRREDPWPLYKTPYYSGTSSPSTGTGHTLIVASKFENHTAEHVITKLRGVVDAREMGVAVDRIRKARGQKVVLSCSSVEDAKKIEERLKIRGADLKVAKPEMRLSTVIIRDVLRVNSDEDIVRSLRTQNRHLSEGLDWEKVRARVCYRRRARNDLECHPVLEVSPELYHRLIKPASYTWGSKGARYGTSPRWYSVRAVSDTDMESVFAKKCPRGGVLLAAGALAAEDRTHTAEGSSTEGCTDRVSLRFMQSNLQRSKLATTELLVEAARRKIAVAIVQEPYIGNIGELRRYPGCRVVQKTAPRRGPVKAAIMVLNSDVDVEEDQTLNGENVAAAVIKAGNCRIGVVSVYFEGDMPIGPYLDRVRYVCSKLGTDKIILGGDVNAWSVWWGSERNDARGVDLCDFLDSEGLHILNEGNTPTFEVVRDVTSSDHNAVTFAVRVEGRSGPRPLSGTRVYNTAKARWSEFGTAMDVALNERTLTTEMVKSVGSCDQLDEVVETYTECIRQACDAAIPRKSSSTRGLKPLVESRAREVYERAVAEAQTTSWKRFCSAQDGESLWDGIYRVIRETGKNREDVLLKTDSGQVIGPDESATLLAETFFPDDRVDTDDPYHTEVRRRTDGSSQPPEASGDLPGVDPPFTGAEVRFALKAFHPRKAPGIDGFTSDICQAAIFRDLGLFLAMANKCLELGYFPRAWKVAAIKVIPKPGKEDYARPKSYRPIGLLPVLGKTVERMLVGRLQWHLMPKLQATQYGFTPQRGTEDALYDLMTHIYQELNLKKIILMVSLDIEGAFDNAWWPALETQLRALGCPVNLHGLVRGYLRDREVVVKYAGGECRKGTSKGCIQGSIAGPTFWNLILDSLLRELGELGVYVQAFADDVVLMFSGQSASSIEEEANRALARVHCWGVRNKLRFAPSKTNSMVLTKKLKYDDPVVHMNGERISSVGEIRLLGLTIDKKLTFIPHVAKACKKATNIYKGLARAAKATWGLSPEIVRTIYITVIEPIVLYASCAWAPATRKLGVRKMLDAVQRSVALKACRAHRTVSLHSALILARLLPLDIRLERPVYFGDLPHPAHVPEIGYESVEDLDPQTVDRLAVVGPRIFTDGSRIEGKVGAALTEWRDGRETWYSTLRLDPFCTVFQAEMVALQRAIRRVKNGKDGLVNIFSDSRSSLEVLAGPKTYHPLAHEARRDISEIVAEGRAVRLFWVRAHAGIAGNERADELARRAALTKKTAADYDRFPLSYAKRVIRVASLEEWQERYAEGGTGEITKCFFPRVEQAYRVLRKTEMTSHLAQTLTGHGGFSQYLHRFKLKDSPYCACDPAKIQDVLHVLEECPMFLRERVALETEIGVIVGRGEFPTIVEDDHKREKFFNYCCKVVGRCLNLNRN</sequence>
<dbReference type="InterPro" id="IPR043502">
    <property type="entry name" value="DNA/RNA_pol_sf"/>
</dbReference>
<feature type="region of interest" description="Disordered" evidence="1">
    <location>
        <begin position="669"/>
        <end position="701"/>
    </location>
</feature>
<dbReference type="GO" id="GO:0071897">
    <property type="term" value="P:DNA biosynthetic process"/>
    <property type="evidence" value="ECO:0007669"/>
    <property type="project" value="UniProtKB-ARBA"/>
</dbReference>
<keyword evidence="5" id="KW-1185">Reference proteome</keyword>